<sequence>FHPTIPGLVASGCLDGEVRIWDLHGGSESWFTESNVAIASLAFHPSAQLLLIATNNELHFWDWSRPEPFAVVKTASETERVRCGTQPSDSPQPQTQSGPSAFSPTPSQTRTSKDRPSAFSSVFSGAAGNSAHRGLLPLRTIDPLGSQTPSPHEAPGRLPGADWSGSLSAIRGVVPPPRTSSSSMDLLSLHRFPDGSSSSPIYTSATEGRGLVLPGTEPNRGRANDGTSSGHHPIYDNTQRNNPASIRNVLQCNL</sequence>
<dbReference type="PANTHER" id="PTHR22874:SF1">
    <property type="entry name" value="ACTIVATING MOLECULE IN BECN1-REGULATED AUTOPHAGY PROTEIN 1"/>
    <property type="match status" value="1"/>
</dbReference>
<accession>A0A8C1TSS6</accession>
<evidence type="ECO:0008006" key="7">
    <source>
        <dbReference type="Google" id="ProtNLM"/>
    </source>
</evidence>
<dbReference type="GO" id="GO:0000045">
    <property type="term" value="P:autophagosome assembly"/>
    <property type="evidence" value="ECO:0007669"/>
    <property type="project" value="TreeGrafter"/>
</dbReference>
<dbReference type="PANTHER" id="PTHR22874">
    <property type="entry name" value="ACTIVATING MOLECULE IN BECN1-REGULATED AUTOPHAGY PROTEIN 1"/>
    <property type="match status" value="1"/>
</dbReference>
<dbReference type="GO" id="GO:0000423">
    <property type="term" value="P:mitophagy"/>
    <property type="evidence" value="ECO:0007669"/>
    <property type="project" value="TreeGrafter"/>
</dbReference>
<feature type="repeat" description="WD" evidence="3">
    <location>
        <begin position="1"/>
        <end position="23"/>
    </location>
</feature>
<keyword evidence="1 3" id="KW-0853">WD repeat</keyword>
<dbReference type="AlphaFoldDB" id="A0A8C1TSS6"/>
<dbReference type="GO" id="GO:0080008">
    <property type="term" value="C:Cul4-RING E3 ubiquitin ligase complex"/>
    <property type="evidence" value="ECO:0007669"/>
    <property type="project" value="TreeGrafter"/>
</dbReference>
<evidence type="ECO:0000256" key="2">
    <source>
        <dbReference type="ARBA" id="ARBA00022737"/>
    </source>
</evidence>
<name>A0A8C1TSS6_CYPCA</name>
<evidence type="ECO:0000313" key="5">
    <source>
        <dbReference type="Ensembl" id="ENSCCRP00015026114.1"/>
    </source>
</evidence>
<evidence type="ECO:0000256" key="3">
    <source>
        <dbReference type="PROSITE-ProRule" id="PRU00221"/>
    </source>
</evidence>
<organism evidence="5 6">
    <name type="scientific">Cyprinus carpio</name>
    <name type="common">Common carp</name>
    <dbReference type="NCBI Taxonomy" id="7962"/>
    <lineage>
        <taxon>Eukaryota</taxon>
        <taxon>Metazoa</taxon>
        <taxon>Chordata</taxon>
        <taxon>Craniata</taxon>
        <taxon>Vertebrata</taxon>
        <taxon>Euteleostomi</taxon>
        <taxon>Actinopterygii</taxon>
        <taxon>Neopterygii</taxon>
        <taxon>Teleostei</taxon>
        <taxon>Ostariophysi</taxon>
        <taxon>Cypriniformes</taxon>
        <taxon>Cyprinidae</taxon>
        <taxon>Cyprininae</taxon>
        <taxon>Cyprinus</taxon>
    </lineage>
</organism>
<feature type="region of interest" description="Disordered" evidence="4">
    <location>
        <begin position="139"/>
        <end position="163"/>
    </location>
</feature>
<dbReference type="InterPro" id="IPR019775">
    <property type="entry name" value="WD40_repeat_CS"/>
</dbReference>
<dbReference type="InterPro" id="IPR036322">
    <property type="entry name" value="WD40_repeat_dom_sf"/>
</dbReference>
<evidence type="ECO:0000256" key="4">
    <source>
        <dbReference type="SAM" id="MobiDB-lite"/>
    </source>
</evidence>
<dbReference type="PROSITE" id="PS50082">
    <property type="entry name" value="WD_REPEATS_2"/>
    <property type="match status" value="1"/>
</dbReference>
<evidence type="ECO:0000256" key="1">
    <source>
        <dbReference type="ARBA" id="ARBA00022574"/>
    </source>
</evidence>
<feature type="compositionally biased region" description="Low complexity" evidence="4">
    <location>
        <begin position="84"/>
        <end position="100"/>
    </location>
</feature>
<protein>
    <recommendedName>
        <fullName evidence="7">Autophagy/beclin-1 regulator 1</fullName>
    </recommendedName>
</protein>
<dbReference type="Gene3D" id="2.130.10.10">
    <property type="entry name" value="YVTN repeat-like/Quinoprotein amine dehydrogenase"/>
    <property type="match status" value="1"/>
</dbReference>
<feature type="region of interest" description="Disordered" evidence="4">
    <location>
        <begin position="78"/>
        <end position="124"/>
    </location>
</feature>
<feature type="region of interest" description="Disordered" evidence="4">
    <location>
        <begin position="195"/>
        <end position="243"/>
    </location>
</feature>
<evidence type="ECO:0000313" key="6">
    <source>
        <dbReference type="Proteomes" id="UP000694700"/>
    </source>
</evidence>
<dbReference type="Ensembl" id="ENSCCRT00015027049.1">
    <property type="protein sequence ID" value="ENSCCRP00015026114.1"/>
    <property type="gene ID" value="ENSCCRG00015011059.1"/>
</dbReference>
<keyword evidence="2" id="KW-0677">Repeat</keyword>
<reference evidence="5" key="1">
    <citation type="submission" date="2025-08" db="UniProtKB">
        <authorList>
            <consortium name="Ensembl"/>
        </authorList>
    </citation>
    <scope>IDENTIFICATION</scope>
</reference>
<dbReference type="InterPro" id="IPR052596">
    <property type="entry name" value="AMBRA1_autophagy"/>
</dbReference>
<dbReference type="SUPFAM" id="SSF50978">
    <property type="entry name" value="WD40 repeat-like"/>
    <property type="match status" value="1"/>
</dbReference>
<feature type="compositionally biased region" description="Polar residues" evidence="4">
    <location>
        <begin position="195"/>
        <end position="206"/>
    </location>
</feature>
<proteinExistence type="predicted"/>
<feature type="compositionally biased region" description="Polar residues" evidence="4">
    <location>
        <begin position="225"/>
        <end position="243"/>
    </location>
</feature>
<dbReference type="PROSITE" id="PS00678">
    <property type="entry name" value="WD_REPEATS_1"/>
    <property type="match status" value="1"/>
</dbReference>
<dbReference type="Proteomes" id="UP000694700">
    <property type="component" value="Unplaced"/>
</dbReference>
<dbReference type="InterPro" id="IPR015943">
    <property type="entry name" value="WD40/YVTN_repeat-like_dom_sf"/>
</dbReference>
<dbReference type="InterPro" id="IPR001680">
    <property type="entry name" value="WD40_rpt"/>
</dbReference>
<dbReference type="GO" id="GO:1990756">
    <property type="term" value="F:ubiquitin-like ligase-substrate adaptor activity"/>
    <property type="evidence" value="ECO:0007669"/>
    <property type="project" value="TreeGrafter"/>
</dbReference>